<accession>A0ABD1HDS3</accession>
<dbReference type="EMBL" id="JBEAFC010000006">
    <property type="protein sequence ID" value="KAL1554120.1"/>
    <property type="molecule type" value="Genomic_DNA"/>
</dbReference>
<evidence type="ECO:0000313" key="2">
    <source>
        <dbReference type="EMBL" id="KAL1554120.1"/>
    </source>
</evidence>
<gene>
    <name evidence="2" type="ORF">AAHA92_14714</name>
</gene>
<comment type="caution">
    <text evidence="2">The sequence shown here is derived from an EMBL/GenBank/DDBJ whole genome shotgun (WGS) entry which is preliminary data.</text>
</comment>
<feature type="region of interest" description="Disordered" evidence="1">
    <location>
        <begin position="41"/>
        <end position="64"/>
    </location>
</feature>
<proteinExistence type="predicted"/>
<name>A0ABD1HDS3_SALDI</name>
<evidence type="ECO:0000313" key="3">
    <source>
        <dbReference type="Proteomes" id="UP001567538"/>
    </source>
</evidence>
<protein>
    <submittedName>
        <fullName evidence="2">Uncharacterized protein</fullName>
    </submittedName>
</protein>
<evidence type="ECO:0000256" key="1">
    <source>
        <dbReference type="SAM" id="MobiDB-lite"/>
    </source>
</evidence>
<keyword evidence="3" id="KW-1185">Reference proteome</keyword>
<feature type="compositionally biased region" description="Low complexity" evidence="1">
    <location>
        <begin position="48"/>
        <end position="64"/>
    </location>
</feature>
<dbReference type="Proteomes" id="UP001567538">
    <property type="component" value="Unassembled WGS sequence"/>
</dbReference>
<sequence length="176" mass="19384">MHNSSRLKAMASSSVRREFSHSSRCSDAAADRVGCGLPPLPHGRAAVGSPPLSRRLSSPTSGRPSTRVAFYRNFQHSSPSTAYSHRFLVPSARTASPPRCCSRGCAARPQVTIVECRLRSRRRTPRRGRPKPLSLPLSVFVARQAHRNCGGRWSAAVFGCQDWNWCVSIEAMIELI</sequence>
<reference evidence="2 3" key="1">
    <citation type="submission" date="2024-06" db="EMBL/GenBank/DDBJ databases">
        <title>A chromosome level genome sequence of Diviner's sage (Salvia divinorum).</title>
        <authorList>
            <person name="Ford S.A."/>
            <person name="Ro D.-K."/>
            <person name="Ness R.W."/>
            <person name="Phillips M.A."/>
        </authorList>
    </citation>
    <scope>NUCLEOTIDE SEQUENCE [LARGE SCALE GENOMIC DNA]</scope>
    <source>
        <strain evidence="2">SAF-2024a</strain>
        <tissue evidence="2">Leaf</tissue>
    </source>
</reference>
<dbReference type="AlphaFoldDB" id="A0ABD1HDS3"/>
<organism evidence="2 3">
    <name type="scientific">Salvia divinorum</name>
    <name type="common">Maria pastora</name>
    <name type="synonym">Diviner's sage</name>
    <dbReference type="NCBI Taxonomy" id="28513"/>
    <lineage>
        <taxon>Eukaryota</taxon>
        <taxon>Viridiplantae</taxon>
        <taxon>Streptophyta</taxon>
        <taxon>Embryophyta</taxon>
        <taxon>Tracheophyta</taxon>
        <taxon>Spermatophyta</taxon>
        <taxon>Magnoliopsida</taxon>
        <taxon>eudicotyledons</taxon>
        <taxon>Gunneridae</taxon>
        <taxon>Pentapetalae</taxon>
        <taxon>asterids</taxon>
        <taxon>lamiids</taxon>
        <taxon>Lamiales</taxon>
        <taxon>Lamiaceae</taxon>
        <taxon>Nepetoideae</taxon>
        <taxon>Mentheae</taxon>
        <taxon>Salviinae</taxon>
        <taxon>Salvia</taxon>
        <taxon>Salvia subgen. Calosphace</taxon>
    </lineage>
</organism>